<evidence type="ECO:0000256" key="1">
    <source>
        <dbReference type="SAM" id="MobiDB-lite"/>
    </source>
</evidence>
<evidence type="ECO:0000313" key="4">
    <source>
        <dbReference type="Proteomes" id="UP000886780"/>
    </source>
</evidence>
<gene>
    <name evidence="3" type="ORF">IAA28_09425</name>
</gene>
<dbReference type="Gene3D" id="1.10.1740.10">
    <property type="match status" value="1"/>
</dbReference>
<evidence type="ECO:0008006" key="5">
    <source>
        <dbReference type="Google" id="ProtNLM"/>
    </source>
</evidence>
<reference evidence="3" key="1">
    <citation type="journal article" date="2021" name="PeerJ">
        <title>Extensive microbial diversity within the chicken gut microbiome revealed by metagenomics and culture.</title>
        <authorList>
            <person name="Gilroy R."/>
            <person name="Ravi A."/>
            <person name="Getino M."/>
            <person name="Pursley I."/>
            <person name="Horton D.L."/>
            <person name="Alikhan N.F."/>
            <person name="Baker D."/>
            <person name="Gharbi K."/>
            <person name="Hall N."/>
            <person name="Watson M."/>
            <person name="Adriaenssens E.M."/>
            <person name="Foster-Nyarko E."/>
            <person name="Jarju S."/>
            <person name="Secka A."/>
            <person name="Antonio M."/>
            <person name="Oren A."/>
            <person name="Chaudhuri R.R."/>
            <person name="La Ragione R."/>
            <person name="Hildebrand F."/>
            <person name="Pallen M.J."/>
        </authorList>
    </citation>
    <scope>NUCLEOTIDE SEQUENCE</scope>
    <source>
        <strain evidence="3">ChiGjej4B4-12881</strain>
    </source>
</reference>
<proteinExistence type="predicted"/>
<dbReference type="AlphaFoldDB" id="A0A9D1W5V1"/>
<feature type="non-terminal residue" evidence="3">
    <location>
        <position position="1"/>
    </location>
</feature>
<evidence type="ECO:0000256" key="2">
    <source>
        <dbReference type="SAM" id="Phobius"/>
    </source>
</evidence>
<sequence length="567" mass="64866">GWRMNLNQLIWERIRKQLREKKEEGFEEIYILTYQQLYRDVIQAVGREEKAEKILVDFYVRVYEELGDFPNHIGSEEEALQWLESILYEFFEIQPDGRDREDILAKRISEERATTLFFEIEDRLGIQDADGGLDREQESSEKADRRKRVWILLTTMAGILVLALAGSWKVRSMIQEWDASMKVDLTEETAFNEAGRERAAAAGGGESESQDLTGLEETEEETEEKEETDILNVAGWEVEVDEEGRILDSRRGERVITHGSVQSRDSWEYMLLNQDAFPDMEKEMEQSLIRISGEEAKEYQLLAEGVEDFVLEGEKIYYATETGVRAMDLEELNRLEPIALSEKIRVKGDGFYLLNELGWPEKAGQIQDGDRILRVEDGKIRYVTQAARTVGGRTFYLAEADGDMGAELCCSNGSEAWVFQKGNIWIDSFCTAGDWIYFSAYEERDEAGRRYSSVYRVKADGTGLQNMTGLFQGNVTAMYYFADQGAIYGEFKPDSYHSYYGQIVRISLDGGMQVYDSREARSAYQTTGDDVLELIAVEDGKIYCYWHDCSVSGGQASILWTRPLVLG</sequence>
<evidence type="ECO:0000313" key="3">
    <source>
        <dbReference type="EMBL" id="HIX53011.1"/>
    </source>
</evidence>
<protein>
    <recommendedName>
        <fullName evidence="5">DUF5050 domain-containing protein</fullName>
    </recommendedName>
</protein>
<comment type="caution">
    <text evidence="3">The sequence shown here is derived from an EMBL/GenBank/DDBJ whole genome shotgun (WGS) entry which is preliminary data.</text>
</comment>
<feature type="region of interest" description="Disordered" evidence="1">
    <location>
        <begin position="195"/>
        <end position="232"/>
    </location>
</feature>
<feature type="transmembrane region" description="Helical" evidence="2">
    <location>
        <begin position="149"/>
        <end position="168"/>
    </location>
</feature>
<accession>A0A9D1W5V1</accession>
<dbReference type="EMBL" id="DXEU01000172">
    <property type="protein sequence ID" value="HIX53011.1"/>
    <property type="molecule type" value="Genomic_DNA"/>
</dbReference>
<keyword evidence="2" id="KW-0812">Transmembrane</keyword>
<organism evidence="3 4">
    <name type="scientific">Candidatus Lachnoclostridium stercoripullorum</name>
    <dbReference type="NCBI Taxonomy" id="2838635"/>
    <lineage>
        <taxon>Bacteria</taxon>
        <taxon>Bacillati</taxon>
        <taxon>Bacillota</taxon>
        <taxon>Clostridia</taxon>
        <taxon>Lachnospirales</taxon>
        <taxon>Lachnospiraceae</taxon>
    </lineage>
</organism>
<dbReference type="Proteomes" id="UP000886780">
    <property type="component" value="Unassembled WGS sequence"/>
</dbReference>
<keyword evidence="2" id="KW-1133">Transmembrane helix</keyword>
<feature type="compositionally biased region" description="Acidic residues" evidence="1">
    <location>
        <begin position="214"/>
        <end position="229"/>
    </location>
</feature>
<reference evidence="3" key="2">
    <citation type="submission" date="2021-04" db="EMBL/GenBank/DDBJ databases">
        <authorList>
            <person name="Gilroy R."/>
        </authorList>
    </citation>
    <scope>NUCLEOTIDE SEQUENCE</scope>
    <source>
        <strain evidence="3">ChiGjej4B4-12881</strain>
    </source>
</reference>
<name>A0A9D1W5V1_9FIRM</name>
<keyword evidence="2" id="KW-0472">Membrane</keyword>